<evidence type="ECO:0000256" key="1">
    <source>
        <dbReference type="ARBA" id="ARBA00023054"/>
    </source>
</evidence>
<evidence type="ECO:0008006" key="5">
    <source>
        <dbReference type="Google" id="ProtNLM"/>
    </source>
</evidence>
<keyword evidence="4" id="KW-1185">Reference proteome</keyword>
<gene>
    <name evidence="3" type="ORF">ANANG_G00007960</name>
</gene>
<feature type="compositionally biased region" description="Low complexity" evidence="2">
    <location>
        <begin position="113"/>
        <end position="134"/>
    </location>
</feature>
<feature type="compositionally biased region" description="Polar residues" evidence="2">
    <location>
        <begin position="144"/>
        <end position="162"/>
    </location>
</feature>
<keyword evidence="1" id="KW-0175">Coiled coil</keyword>
<dbReference type="PANTHER" id="PTHR28638">
    <property type="entry name" value="CELL CYCLE PROGRESSION PROTEIN 1"/>
    <property type="match status" value="1"/>
</dbReference>
<reference evidence="3" key="1">
    <citation type="submission" date="2021-01" db="EMBL/GenBank/DDBJ databases">
        <title>A chromosome-scale assembly of European eel, Anguilla anguilla.</title>
        <authorList>
            <person name="Henkel C."/>
            <person name="Jong-Raadsen S.A."/>
            <person name="Dufour S."/>
            <person name="Weltzien F.-A."/>
            <person name="Palstra A.P."/>
            <person name="Pelster B."/>
            <person name="Spaink H.P."/>
            <person name="Van Den Thillart G.E."/>
            <person name="Jansen H."/>
            <person name="Zahm M."/>
            <person name="Klopp C."/>
            <person name="Cedric C."/>
            <person name="Louis A."/>
            <person name="Berthelot C."/>
            <person name="Parey E."/>
            <person name="Roest Crollius H."/>
            <person name="Montfort J."/>
            <person name="Robinson-Rechavi M."/>
            <person name="Bucao C."/>
            <person name="Bouchez O."/>
            <person name="Gislard M."/>
            <person name="Lluch J."/>
            <person name="Milhes M."/>
            <person name="Lampietro C."/>
            <person name="Lopez Roques C."/>
            <person name="Donnadieu C."/>
            <person name="Braasch I."/>
            <person name="Desvignes T."/>
            <person name="Postlethwait J."/>
            <person name="Bobe J."/>
            <person name="Guiguen Y."/>
            <person name="Dirks R."/>
        </authorList>
    </citation>
    <scope>NUCLEOTIDE SEQUENCE</scope>
    <source>
        <strain evidence="3">Tag_6206</strain>
        <tissue evidence="3">Liver</tissue>
    </source>
</reference>
<evidence type="ECO:0000313" key="4">
    <source>
        <dbReference type="Proteomes" id="UP001044222"/>
    </source>
</evidence>
<feature type="compositionally biased region" description="Acidic residues" evidence="2">
    <location>
        <begin position="561"/>
        <end position="577"/>
    </location>
</feature>
<organism evidence="3 4">
    <name type="scientific">Anguilla anguilla</name>
    <name type="common">European freshwater eel</name>
    <name type="synonym">Muraena anguilla</name>
    <dbReference type="NCBI Taxonomy" id="7936"/>
    <lineage>
        <taxon>Eukaryota</taxon>
        <taxon>Metazoa</taxon>
        <taxon>Chordata</taxon>
        <taxon>Craniata</taxon>
        <taxon>Vertebrata</taxon>
        <taxon>Euteleostomi</taxon>
        <taxon>Actinopterygii</taxon>
        <taxon>Neopterygii</taxon>
        <taxon>Teleostei</taxon>
        <taxon>Anguilliformes</taxon>
        <taxon>Anguillidae</taxon>
        <taxon>Anguilla</taxon>
    </lineage>
</organism>
<comment type="caution">
    <text evidence="3">The sequence shown here is derived from an EMBL/GenBank/DDBJ whole genome shotgun (WGS) entry which is preliminary data.</text>
</comment>
<dbReference type="Proteomes" id="UP001044222">
    <property type="component" value="Unassembled WGS sequence"/>
</dbReference>
<name>A0A9D3S6C2_ANGAN</name>
<evidence type="ECO:0000256" key="2">
    <source>
        <dbReference type="SAM" id="MobiDB-lite"/>
    </source>
</evidence>
<sequence>MPQWNDETGGSRLLGFIITKVFCFVAAGKETEPLTADSAAEMEGVHSEQGLQFQEPAVENVGPEAEVNEGLTDMPSSAQEVTEAVTEAETGGSTEQTGDIRSEEGLQICQETAPESSEGSAPPSPTLLGPTPSSHVSLGCNLEGGSSVNHEPETFSDTYTHVSSSPEESHIPISHYPESDSPGRDGVQQEEEGSELAKKVAEVGKQAVQLVDQLVKDMFHVWERKLTRRGISDLPYDSELGAEQGPEGEGLRKRKVFPVGPLDQPGREGGEVDEDQPLRPREGDEYGSGFTLNRCILGALLLLGIGTILFSGVFTDLDDAEDVHVRELNDQELPGSQAFQNADADPQGVQEMAEVLDKLAKENQQISELQAQLQSQKEELDLALQHAEVNGRERVQNGELEKENERMKEELSSLPALQSELESLRARVTELTLLTAKEESQEPPLSASTSPPSDQNQSDAPTPVVEETVGAAEEKSPVGSLEEELERQKVLLEGSRKRLEGMKMEGGGYLSKIEEAGRDGGEEISKLVKDFFVDGVFTHDKISFRDFVEDVADILEDMVEGEGEDDDEVEDEMEEFEKEALRKFSVTEGEAEDQRGERKRGNVGVRG</sequence>
<protein>
    <recommendedName>
        <fullName evidence="5">Pre-B-cell leukemia homeobox interacting protein 1b</fullName>
    </recommendedName>
</protein>
<feature type="region of interest" description="Disordered" evidence="2">
    <location>
        <begin position="434"/>
        <end position="484"/>
    </location>
</feature>
<dbReference type="InterPro" id="IPR051990">
    <property type="entry name" value="CCPG1/PBIP1"/>
</dbReference>
<dbReference type="AlphaFoldDB" id="A0A9D3S6C2"/>
<feature type="region of interest" description="Disordered" evidence="2">
    <location>
        <begin position="235"/>
        <end position="285"/>
    </location>
</feature>
<dbReference type="PANTHER" id="PTHR28638:SF1">
    <property type="entry name" value="PRE-B-CELL LEUKEMIA TRANSCRIPTION FACTOR-INTERACTING PROTEIN 1"/>
    <property type="match status" value="1"/>
</dbReference>
<accession>A0A9D3S6C2</accession>
<feature type="compositionally biased region" description="Polar residues" evidence="2">
    <location>
        <begin position="446"/>
        <end position="460"/>
    </location>
</feature>
<feature type="region of interest" description="Disordered" evidence="2">
    <location>
        <begin position="111"/>
        <end position="198"/>
    </location>
</feature>
<feature type="region of interest" description="Disordered" evidence="2">
    <location>
        <begin position="561"/>
        <end position="607"/>
    </location>
</feature>
<evidence type="ECO:0000313" key="3">
    <source>
        <dbReference type="EMBL" id="KAG5856438.1"/>
    </source>
</evidence>
<feature type="compositionally biased region" description="Basic and acidic residues" evidence="2">
    <location>
        <begin position="265"/>
        <end position="284"/>
    </location>
</feature>
<dbReference type="EMBL" id="JAFIRN010000001">
    <property type="protein sequence ID" value="KAG5856438.1"/>
    <property type="molecule type" value="Genomic_DNA"/>
</dbReference>
<proteinExistence type="predicted"/>
<dbReference type="GO" id="GO:0016020">
    <property type="term" value="C:membrane"/>
    <property type="evidence" value="ECO:0007669"/>
    <property type="project" value="TreeGrafter"/>
</dbReference>
<feature type="region of interest" description="Disordered" evidence="2">
    <location>
        <begin position="389"/>
        <end position="411"/>
    </location>
</feature>
<feature type="compositionally biased region" description="Low complexity" evidence="2">
    <location>
        <begin position="163"/>
        <end position="175"/>
    </location>
</feature>